<protein>
    <submittedName>
        <fullName evidence="2">Uncharacterized protein</fullName>
    </submittedName>
</protein>
<evidence type="ECO:0000256" key="1">
    <source>
        <dbReference type="SAM" id="MobiDB-lite"/>
    </source>
</evidence>
<sequence>MVDLPQPEGPRIETNSPDDIDRLIQSRTSICS</sequence>
<dbReference type="AlphaFoldDB" id="A0A382N3Q1"/>
<proteinExistence type="predicted"/>
<evidence type="ECO:0000313" key="2">
    <source>
        <dbReference type="EMBL" id="SVC54191.1"/>
    </source>
</evidence>
<dbReference type="EMBL" id="UINC01096915">
    <property type="protein sequence ID" value="SVC54191.1"/>
    <property type="molecule type" value="Genomic_DNA"/>
</dbReference>
<feature type="region of interest" description="Disordered" evidence="1">
    <location>
        <begin position="1"/>
        <end position="32"/>
    </location>
</feature>
<organism evidence="2">
    <name type="scientific">marine metagenome</name>
    <dbReference type="NCBI Taxonomy" id="408172"/>
    <lineage>
        <taxon>unclassified sequences</taxon>
        <taxon>metagenomes</taxon>
        <taxon>ecological metagenomes</taxon>
    </lineage>
</organism>
<name>A0A382N3Q1_9ZZZZ</name>
<reference evidence="2" key="1">
    <citation type="submission" date="2018-05" db="EMBL/GenBank/DDBJ databases">
        <authorList>
            <person name="Lanie J.A."/>
            <person name="Ng W.-L."/>
            <person name="Kazmierczak K.M."/>
            <person name="Andrzejewski T.M."/>
            <person name="Davidsen T.M."/>
            <person name="Wayne K.J."/>
            <person name="Tettelin H."/>
            <person name="Glass J.I."/>
            <person name="Rusch D."/>
            <person name="Podicherti R."/>
            <person name="Tsui H.-C.T."/>
            <person name="Winkler M.E."/>
        </authorList>
    </citation>
    <scope>NUCLEOTIDE SEQUENCE</scope>
</reference>
<gene>
    <name evidence="2" type="ORF">METZ01_LOCUS307045</name>
</gene>
<accession>A0A382N3Q1</accession>